<comment type="caution">
    <text evidence="1">The sequence shown here is derived from an EMBL/GenBank/DDBJ whole genome shotgun (WGS) entry which is preliminary data.</text>
</comment>
<protein>
    <recommendedName>
        <fullName evidence="3">Lipoprotein</fullName>
    </recommendedName>
</protein>
<dbReference type="Proteomes" id="UP000676565">
    <property type="component" value="Unassembled WGS sequence"/>
</dbReference>
<sequence>MNRSRAGKWARRAVWGSFFVVAGIGCSPLNVAAFIFARDDKVPAPSPLTFAKDGPKKDKDEVVVVLLPQVAPGSAPQFATIANELGDKLARQMPELAKENKEKRKLKILTQTQVNKFKMENSTWKKMSADEIGQKLGADFVLEIWMDKMRLYQPGSLNNIYEGRAEIQVTVYEVGTGDGMPKDKYPLSFSYPKTGVRPADAVSESTFKGQFIENLASEIAKMHIDHKPSNSIADGR</sequence>
<gene>
    <name evidence="1" type="ORF">J8F10_19985</name>
</gene>
<organism evidence="1 2">
    <name type="scientific">Gemmata palustris</name>
    <dbReference type="NCBI Taxonomy" id="2822762"/>
    <lineage>
        <taxon>Bacteria</taxon>
        <taxon>Pseudomonadati</taxon>
        <taxon>Planctomycetota</taxon>
        <taxon>Planctomycetia</taxon>
        <taxon>Gemmatales</taxon>
        <taxon>Gemmataceae</taxon>
        <taxon>Gemmata</taxon>
    </lineage>
</organism>
<evidence type="ECO:0000313" key="1">
    <source>
        <dbReference type="EMBL" id="MBP3957534.1"/>
    </source>
</evidence>
<name>A0ABS5BUY0_9BACT</name>
<reference evidence="1 2" key="1">
    <citation type="submission" date="2021-04" db="EMBL/GenBank/DDBJ databases">
        <authorList>
            <person name="Ivanova A."/>
        </authorList>
    </citation>
    <scope>NUCLEOTIDE SEQUENCE [LARGE SCALE GENOMIC DNA]</scope>
    <source>
        <strain evidence="1 2">G18</strain>
    </source>
</reference>
<keyword evidence="2" id="KW-1185">Reference proteome</keyword>
<dbReference type="RefSeq" id="WP_210656688.1">
    <property type="nucleotide sequence ID" value="NZ_JAGKQQ010000001.1"/>
</dbReference>
<evidence type="ECO:0000313" key="2">
    <source>
        <dbReference type="Proteomes" id="UP000676565"/>
    </source>
</evidence>
<evidence type="ECO:0008006" key="3">
    <source>
        <dbReference type="Google" id="ProtNLM"/>
    </source>
</evidence>
<proteinExistence type="predicted"/>
<accession>A0ABS5BUY0</accession>
<dbReference type="PROSITE" id="PS51257">
    <property type="entry name" value="PROKAR_LIPOPROTEIN"/>
    <property type="match status" value="1"/>
</dbReference>
<dbReference type="EMBL" id="JAGKQQ010000001">
    <property type="protein sequence ID" value="MBP3957534.1"/>
    <property type="molecule type" value="Genomic_DNA"/>
</dbReference>